<dbReference type="Proteomes" id="UP000663671">
    <property type="component" value="Chromosome 2"/>
</dbReference>
<accession>A0A8A1LUW2</accession>
<feature type="region of interest" description="Disordered" evidence="1">
    <location>
        <begin position="76"/>
        <end position="96"/>
    </location>
</feature>
<evidence type="ECO:0000256" key="1">
    <source>
        <dbReference type="SAM" id="MobiDB-lite"/>
    </source>
</evidence>
<reference evidence="2" key="1">
    <citation type="submission" date="2021-01" db="EMBL/GenBank/DDBJ databases">
        <title>Chromosome-level genome assembly of a human fungal pathogen reveals clustering of transcriptionally co-regulated genes.</title>
        <authorList>
            <person name="Voorhies M."/>
            <person name="Cohen S."/>
            <person name="Shea T.P."/>
            <person name="Petrus S."/>
            <person name="Munoz J.F."/>
            <person name="Poplawski S."/>
            <person name="Goldman W.E."/>
            <person name="Michael T."/>
            <person name="Cuomo C.A."/>
            <person name="Sil A."/>
            <person name="Beyhan S."/>
        </authorList>
    </citation>
    <scope>NUCLEOTIDE SEQUENCE</scope>
    <source>
        <strain evidence="2">WU24</strain>
    </source>
</reference>
<sequence length="301" mass="32655">MAADSRRPNKEPPNFNLESSCCWKAGRIQGSLDSLPTEGSGITPAMEESNRLCGSILVLNRANHHASLHHWMLKRAHSRPDEKDQPFCPGPGTPLHSVFPADISRREDGSEGSKRSDALAIVCRLDARAISEHSDSPGSVIDGGEYQQPWKSKTHKLAGRTKAKLLPTRGIPATPRLPPWLPPEDGTGEGKKLNVRQTIDDDNNKTTTICLLSVLKKQRGLSIARGGAQPQPDNMSTEPSLMSQLQLQEMPLEIVSLLLFVTESTPEYGLEDGLEDGARSPAFSTSRDGSSVEIACVIQPG</sequence>
<evidence type="ECO:0000313" key="2">
    <source>
        <dbReference type="EMBL" id="QSS57988.1"/>
    </source>
</evidence>
<proteinExistence type="predicted"/>
<protein>
    <submittedName>
        <fullName evidence="2">Uncharacterized protein</fullName>
    </submittedName>
</protein>
<dbReference type="VEuPathDB" id="FungiDB:I7I51_07407"/>
<evidence type="ECO:0000313" key="3">
    <source>
        <dbReference type="Proteomes" id="UP000663671"/>
    </source>
</evidence>
<dbReference type="EMBL" id="CP069109">
    <property type="protein sequence ID" value="QSS57988.1"/>
    <property type="molecule type" value="Genomic_DNA"/>
</dbReference>
<feature type="region of interest" description="Disordered" evidence="1">
    <location>
        <begin position="169"/>
        <end position="189"/>
    </location>
</feature>
<dbReference type="AlphaFoldDB" id="A0A8A1LUW2"/>
<gene>
    <name evidence="2" type="ORF">I7I51_07407</name>
</gene>
<organism evidence="2 3">
    <name type="scientific">Ajellomyces capsulatus</name>
    <name type="common">Darling's disease fungus</name>
    <name type="synonym">Histoplasma capsulatum</name>
    <dbReference type="NCBI Taxonomy" id="5037"/>
    <lineage>
        <taxon>Eukaryota</taxon>
        <taxon>Fungi</taxon>
        <taxon>Dikarya</taxon>
        <taxon>Ascomycota</taxon>
        <taxon>Pezizomycotina</taxon>
        <taxon>Eurotiomycetes</taxon>
        <taxon>Eurotiomycetidae</taxon>
        <taxon>Onygenales</taxon>
        <taxon>Ajellomycetaceae</taxon>
        <taxon>Histoplasma</taxon>
    </lineage>
</organism>
<name>A0A8A1LUW2_AJECA</name>